<keyword evidence="2" id="KW-0812">Transmembrane</keyword>
<name>K7PBD8_9VIRU</name>
<gene>
    <name evidence="3" type="ORF">CyHV1_ORF108</name>
</gene>
<reference evidence="3 4" key="1">
    <citation type="journal article" date="2013" name="J. Virol.">
        <title>Comparative genomics of carp herpesviruses.</title>
        <authorList>
            <person name="Davison A.J."/>
            <person name="Kurobe T."/>
            <person name="Gatherer D."/>
            <person name="Cunningham C."/>
            <person name="Korf I."/>
            <person name="Fukuda H."/>
            <person name="Hedrick R.P."/>
            <person name="Waltzek T.B."/>
        </authorList>
    </citation>
    <scope>NUCLEOTIDE SEQUENCE [LARGE SCALE GENOMIC DNA]</scope>
    <source>
        <strain evidence="3">NG-J1</strain>
    </source>
</reference>
<keyword evidence="4" id="KW-1185">Reference proteome</keyword>
<accession>K7PBD8</accession>
<feature type="region of interest" description="Disordered" evidence="1">
    <location>
        <begin position="83"/>
        <end position="112"/>
    </location>
</feature>
<evidence type="ECO:0000313" key="3">
    <source>
        <dbReference type="EMBL" id="AFJ20404.1"/>
    </source>
</evidence>
<keyword evidence="2" id="KW-0472">Membrane</keyword>
<dbReference type="RefSeq" id="YP_007003770.1">
    <property type="nucleotide sequence ID" value="NC_019491.1"/>
</dbReference>
<proteinExistence type="predicted"/>
<dbReference type="KEGG" id="vg:14011258"/>
<evidence type="ECO:0000256" key="1">
    <source>
        <dbReference type="SAM" id="MobiDB-lite"/>
    </source>
</evidence>
<evidence type="ECO:0000256" key="2">
    <source>
        <dbReference type="SAM" id="Phobius"/>
    </source>
</evidence>
<organism evidence="3 4">
    <name type="scientific">Cyprinid herpesvirus 1</name>
    <dbReference type="NCBI Taxonomy" id="317858"/>
    <lineage>
        <taxon>Viruses</taxon>
        <taxon>Duplodnaviria</taxon>
        <taxon>Heunggongvirae</taxon>
        <taxon>Peploviricota</taxon>
        <taxon>Herviviricetes</taxon>
        <taxon>Herpesvirales</taxon>
        <taxon>Alloherpesviridae</taxon>
        <taxon>Cyvirus</taxon>
        <taxon>Cyvirus cyprinidallo1</taxon>
    </lineage>
</organism>
<protein>
    <submittedName>
        <fullName evidence="3">Protein ORF108</fullName>
    </submittedName>
</protein>
<evidence type="ECO:0000313" key="4">
    <source>
        <dbReference type="Proteomes" id="UP000118426"/>
    </source>
</evidence>
<dbReference type="EMBL" id="JQ815363">
    <property type="protein sequence ID" value="AFJ20404.1"/>
    <property type="molecule type" value="Genomic_DNA"/>
</dbReference>
<keyword evidence="2" id="KW-1133">Transmembrane helix</keyword>
<dbReference type="GeneID" id="14011258"/>
<dbReference type="Proteomes" id="UP000118426">
    <property type="component" value="Segment"/>
</dbReference>
<feature type="transmembrane region" description="Helical" evidence="2">
    <location>
        <begin position="37"/>
        <end position="66"/>
    </location>
</feature>
<sequence>MPFGGFTDLRFYEQAFVNSTKECIAQVEDARHIFQCVAWPIAAVCLCLILTLLLLVGMVFAIKFGVEDYHAKKFKRELQAQNAAAPLPPSDGFAVLTVDGPTGRGGEEEKED</sequence>